<name>A0A183SAB8_SCHSO</name>
<dbReference type="AlphaFoldDB" id="A0A183SAB8"/>
<keyword evidence="2" id="KW-1185">Reference proteome</keyword>
<dbReference type="Proteomes" id="UP000275846">
    <property type="component" value="Unassembled WGS sequence"/>
</dbReference>
<protein>
    <submittedName>
        <fullName evidence="1 3">Uncharacterized protein</fullName>
    </submittedName>
</protein>
<evidence type="ECO:0000313" key="1">
    <source>
        <dbReference type="EMBL" id="VDL87075.1"/>
    </source>
</evidence>
<organism evidence="3">
    <name type="scientific">Schistocephalus solidus</name>
    <name type="common">Tapeworm</name>
    <dbReference type="NCBI Taxonomy" id="70667"/>
    <lineage>
        <taxon>Eukaryota</taxon>
        <taxon>Metazoa</taxon>
        <taxon>Spiralia</taxon>
        <taxon>Lophotrochozoa</taxon>
        <taxon>Platyhelminthes</taxon>
        <taxon>Cestoda</taxon>
        <taxon>Eucestoda</taxon>
        <taxon>Diphyllobothriidea</taxon>
        <taxon>Diphyllobothriidae</taxon>
        <taxon>Schistocephalus</taxon>
    </lineage>
</organism>
<reference evidence="1 2" key="2">
    <citation type="submission" date="2018-11" db="EMBL/GenBank/DDBJ databases">
        <authorList>
            <consortium name="Pathogen Informatics"/>
        </authorList>
    </citation>
    <scope>NUCLEOTIDE SEQUENCE [LARGE SCALE GENOMIC DNA]</scope>
    <source>
        <strain evidence="1 2">NST_G2</strain>
    </source>
</reference>
<evidence type="ECO:0000313" key="3">
    <source>
        <dbReference type="WBParaSite" id="SSLN_0000121501-mRNA-1"/>
    </source>
</evidence>
<dbReference type="EMBL" id="UYSU01001738">
    <property type="protein sequence ID" value="VDL87075.1"/>
    <property type="molecule type" value="Genomic_DNA"/>
</dbReference>
<evidence type="ECO:0000313" key="2">
    <source>
        <dbReference type="Proteomes" id="UP000275846"/>
    </source>
</evidence>
<accession>A0A183SAB8</accession>
<sequence>MGDSSLEKLIKELQMLAASENSAPPPEKLFLVPDFTRWEARFKDNLRGVYAKKKFLRPPANNNQDRFSVSQPSSPTLLKLLGSPASVAPLSGESTGSAPNPTAILTLSALLIEAIDAVRDPVTVSTILFLIQLYNV</sequence>
<gene>
    <name evidence="1" type="ORF">SSLN_LOCUS1166</name>
</gene>
<reference evidence="3" key="1">
    <citation type="submission" date="2016-06" db="UniProtKB">
        <authorList>
            <consortium name="WormBaseParasite"/>
        </authorList>
    </citation>
    <scope>IDENTIFICATION</scope>
</reference>
<dbReference type="WBParaSite" id="SSLN_0000121501-mRNA-1">
    <property type="protein sequence ID" value="SSLN_0000121501-mRNA-1"/>
    <property type="gene ID" value="SSLN_0000121501"/>
</dbReference>
<proteinExistence type="predicted"/>